<accession>A0A848M0U2</accession>
<evidence type="ECO:0000313" key="2">
    <source>
        <dbReference type="Proteomes" id="UP000518300"/>
    </source>
</evidence>
<keyword evidence="2" id="KW-1185">Reference proteome</keyword>
<organism evidence="1 2">
    <name type="scientific">Pyxidicoccus fallax</name>
    <dbReference type="NCBI Taxonomy" id="394095"/>
    <lineage>
        <taxon>Bacteria</taxon>
        <taxon>Pseudomonadati</taxon>
        <taxon>Myxococcota</taxon>
        <taxon>Myxococcia</taxon>
        <taxon>Myxococcales</taxon>
        <taxon>Cystobacterineae</taxon>
        <taxon>Myxococcaceae</taxon>
        <taxon>Pyxidicoccus</taxon>
    </lineage>
</organism>
<dbReference type="EMBL" id="JABBJJ010000618">
    <property type="protein sequence ID" value="NMO23450.1"/>
    <property type="molecule type" value="Genomic_DNA"/>
</dbReference>
<comment type="caution">
    <text evidence="1">The sequence shown here is derived from an EMBL/GenBank/DDBJ whole genome shotgun (WGS) entry which is preliminary data.</text>
</comment>
<evidence type="ECO:0000313" key="1">
    <source>
        <dbReference type="EMBL" id="NMO23450.1"/>
    </source>
</evidence>
<sequence>MAKGTHEEELFRLSPGEWGRAVYNQRGHIFDSGNWYYRQHILNVGVLHGAGLDVFVATTPHVQHIRKYLLRQQGPATTASRSPRLPSSES</sequence>
<dbReference type="AlphaFoldDB" id="A0A848M0U2"/>
<protein>
    <submittedName>
        <fullName evidence="1">Uncharacterized protein</fullName>
    </submittedName>
</protein>
<dbReference type="Proteomes" id="UP000518300">
    <property type="component" value="Unassembled WGS sequence"/>
</dbReference>
<reference evidence="1 2" key="1">
    <citation type="submission" date="2020-04" db="EMBL/GenBank/DDBJ databases">
        <title>Draft genome of Pyxidicoccus fallax type strain.</title>
        <authorList>
            <person name="Whitworth D.E."/>
        </authorList>
    </citation>
    <scope>NUCLEOTIDE SEQUENCE [LARGE SCALE GENOMIC DNA]</scope>
    <source>
        <strain evidence="1 2">DSM 14698</strain>
    </source>
</reference>
<gene>
    <name evidence="1" type="ORF">HG543_52640</name>
</gene>
<name>A0A848M0U2_9BACT</name>
<proteinExistence type="predicted"/>
<dbReference type="RefSeq" id="WP_169352522.1">
    <property type="nucleotide sequence ID" value="NZ_JABBJJ010000618.1"/>
</dbReference>